<dbReference type="AlphaFoldDB" id="A0A081RQH3"/>
<organism evidence="1 2">
    <name type="scientific">Marine Group I thaumarchaeote SCGC AAA799-N04</name>
    <dbReference type="NCBI Taxonomy" id="1502293"/>
    <lineage>
        <taxon>Archaea</taxon>
        <taxon>Nitrososphaerota</taxon>
        <taxon>Marine Group I</taxon>
    </lineage>
</organism>
<name>A0A081RQH3_9ARCH</name>
<dbReference type="GO" id="GO:0016740">
    <property type="term" value="F:transferase activity"/>
    <property type="evidence" value="ECO:0007669"/>
    <property type="project" value="UniProtKB-KW"/>
</dbReference>
<gene>
    <name evidence="1" type="ORF">AAA799N04_00138</name>
</gene>
<reference evidence="1 2" key="1">
    <citation type="submission" date="2014-06" db="EMBL/GenBank/DDBJ databases">
        <authorList>
            <person name="Ngugi D.K."/>
            <person name="Blom J."/>
            <person name="Alam I."/>
            <person name="Rashid M."/>
            <person name="Ba Alawi W."/>
            <person name="Zhang G."/>
            <person name="Hikmawan T."/>
            <person name="Guan Y."/>
            <person name="Antunes A."/>
            <person name="Siam R."/>
            <person name="ElDorry H."/>
            <person name="Bajic V."/>
            <person name="Stingl U."/>
        </authorList>
    </citation>
    <scope>NUCLEOTIDE SEQUENCE [LARGE SCALE GENOMIC DNA]</scope>
    <source>
        <strain evidence="1">SCGC AAA799-N04</strain>
    </source>
</reference>
<protein>
    <submittedName>
        <fullName evidence="1">Carnitine O-acetyltransferase protein</fullName>
    </submittedName>
</protein>
<dbReference type="Proteomes" id="UP000028059">
    <property type="component" value="Unassembled WGS sequence"/>
</dbReference>
<comment type="caution">
    <text evidence="1">The sequence shown here is derived from an EMBL/GenBank/DDBJ whole genome shotgun (WGS) entry which is preliminary data.</text>
</comment>
<accession>A0A081RQH3</accession>
<evidence type="ECO:0000313" key="2">
    <source>
        <dbReference type="Proteomes" id="UP000028059"/>
    </source>
</evidence>
<dbReference type="EMBL" id="JOKN01000001">
    <property type="protein sequence ID" value="KEQ57446.1"/>
    <property type="molecule type" value="Genomic_DNA"/>
</dbReference>
<evidence type="ECO:0000313" key="1">
    <source>
        <dbReference type="EMBL" id="KEQ57446.1"/>
    </source>
</evidence>
<keyword evidence="1" id="KW-0808">Transferase</keyword>
<proteinExistence type="predicted"/>
<sequence length="103" mass="12298">MEELTAKKDFTDIYTQESPYEYLKETRRLQYRIPDSTKPLYLSLAEQLYNKLHKPVNVLDLGSSYGINSALMKYNLTMSQLDDFFLKEKELTKEQARQFFQKK</sequence>
<keyword evidence="2" id="KW-1185">Reference proteome</keyword>